<name>A0A6B2LGE5_9EUKA</name>
<dbReference type="SUPFAM" id="SSF54495">
    <property type="entry name" value="UBC-like"/>
    <property type="match status" value="1"/>
</dbReference>
<dbReference type="InterPro" id="IPR023313">
    <property type="entry name" value="UBQ-conjugating_AS"/>
</dbReference>
<proteinExistence type="inferred from homology"/>
<dbReference type="PROSITE" id="PS50127">
    <property type="entry name" value="UBC_2"/>
    <property type="match status" value="1"/>
</dbReference>
<protein>
    <recommendedName>
        <fullName evidence="6">UBC core domain-containing protein</fullName>
    </recommendedName>
</protein>
<feature type="active site" description="Glycyl thioester intermediate" evidence="3">
    <location>
        <position position="76"/>
    </location>
</feature>
<dbReference type="InterPro" id="IPR000608">
    <property type="entry name" value="UBC"/>
</dbReference>
<evidence type="ECO:0000313" key="7">
    <source>
        <dbReference type="EMBL" id="NDV36075.1"/>
    </source>
</evidence>
<dbReference type="InterPro" id="IPR050113">
    <property type="entry name" value="Ub_conjugating_enzyme"/>
</dbReference>
<keyword evidence="1" id="KW-0808">Transferase</keyword>
<keyword evidence="4" id="KW-0547">Nucleotide-binding</keyword>
<keyword evidence="4" id="KW-0067">ATP-binding</keyword>
<dbReference type="Pfam" id="PF00179">
    <property type="entry name" value="UQ_con"/>
    <property type="match status" value="1"/>
</dbReference>
<evidence type="ECO:0000256" key="5">
    <source>
        <dbReference type="SAM" id="MobiDB-lite"/>
    </source>
</evidence>
<evidence type="ECO:0000256" key="1">
    <source>
        <dbReference type="ARBA" id="ARBA00022679"/>
    </source>
</evidence>
<keyword evidence="2 4" id="KW-0833">Ubl conjugation pathway</keyword>
<dbReference type="CDD" id="cd23795">
    <property type="entry name" value="UBCc_UBE2G1"/>
    <property type="match status" value="1"/>
</dbReference>
<organism evidence="7">
    <name type="scientific">Arcella intermedia</name>
    <dbReference type="NCBI Taxonomy" id="1963864"/>
    <lineage>
        <taxon>Eukaryota</taxon>
        <taxon>Amoebozoa</taxon>
        <taxon>Tubulinea</taxon>
        <taxon>Elardia</taxon>
        <taxon>Arcellinida</taxon>
        <taxon>Sphaerothecina</taxon>
        <taxon>Arcellidae</taxon>
        <taxon>Arcella</taxon>
    </lineage>
</organism>
<dbReference type="Gene3D" id="3.10.110.10">
    <property type="entry name" value="Ubiquitin Conjugating Enzyme"/>
    <property type="match status" value="1"/>
</dbReference>
<dbReference type="SMART" id="SM00212">
    <property type="entry name" value="UBCc"/>
    <property type="match status" value="1"/>
</dbReference>
<evidence type="ECO:0000256" key="2">
    <source>
        <dbReference type="ARBA" id="ARBA00022786"/>
    </source>
</evidence>
<feature type="compositionally biased region" description="Basic and acidic residues" evidence="5">
    <location>
        <begin position="160"/>
        <end position="180"/>
    </location>
</feature>
<evidence type="ECO:0000259" key="6">
    <source>
        <dbReference type="PROSITE" id="PS50127"/>
    </source>
</evidence>
<dbReference type="FunFam" id="3.10.110.10:FF:000051">
    <property type="entry name" value="ubiquitin-conjugating enzyme E2 R2-like"/>
    <property type="match status" value="1"/>
</dbReference>
<dbReference type="InterPro" id="IPR016135">
    <property type="entry name" value="UBQ-conjugating_enzyme/RWD"/>
</dbReference>
<dbReference type="GO" id="GO:0005524">
    <property type="term" value="F:ATP binding"/>
    <property type="evidence" value="ECO:0007669"/>
    <property type="project" value="UniProtKB-UniRule"/>
</dbReference>
<sequence length="226" mass="26103">MKMMQEDPVEGIYCELVGDNLFQWRIYIEGPGDSPYQGGIFEARMEFPKDYPMAPPKLRFISDFWHPNVYKDGRVCISILHPPGEDSFNPDERPEERWLPTQTVSTIMLSVISMLNAPNVNSPANVDASVEWRDHRPEFIARCKKLLTKLKSVPSHVKIPHPDTDPVEREKKLQKMRLETELNLYDDEDEGDEGEEEDEEEEEEGDGEDEECSGNYHSDAEENSKK</sequence>
<feature type="domain" description="UBC core" evidence="6">
    <location>
        <begin position="1"/>
        <end position="152"/>
    </location>
</feature>
<dbReference type="PANTHER" id="PTHR24067">
    <property type="entry name" value="UBIQUITIN-CONJUGATING ENZYME E2"/>
    <property type="match status" value="1"/>
</dbReference>
<evidence type="ECO:0000256" key="4">
    <source>
        <dbReference type="RuleBase" id="RU362109"/>
    </source>
</evidence>
<dbReference type="EMBL" id="GIBP01007106">
    <property type="protein sequence ID" value="NDV36075.1"/>
    <property type="molecule type" value="Transcribed_RNA"/>
</dbReference>
<feature type="region of interest" description="Disordered" evidence="5">
    <location>
        <begin position="156"/>
        <end position="226"/>
    </location>
</feature>
<feature type="compositionally biased region" description="Acidic residues" evidence="5">
    <location>
        <begin position="184"/>
        <end position="212"/>
    </location>
</feature>
<comment type="similarity">
    <text evidence="4">Belongs to the ubiquitin-conjugating enzyme family.</text>
</comment>
<dbReference type="AlphaFoldDB" id="A0A6B2LGE5"/>
<dbReference type="PROSITE" id="PS00183">
    <property type="entry name" value="UBC_1"/>
    <property type="match status" value="1"/>
</dbReference>
<evidence type="ECO:0000256" key="3">
    <source>
        <dbReference type="PROSITE-ProRule" id="PRU10133"/>
    </source>
</evidence>
<reference evidence="7" key="1">
    <citation type="journal article" date="2020" name="J. Eukaryot. Microbiol.">
        <title>De novo Sequencing, Assembly and Annotation of the Transcriptome for the Free-Living Testate Amoeba Arcella intermedia.</title>
        <authorList>
            <person name="Ribeiro G.M."/>
            <person name="Porfirio-Sousa A.L."/>
            <person name="Maurer-Alcala X.X."/>
            <person name="Katz L.A."/>
            <person name="Lahr D.J.G."/>
        </authorList>
    </citation>
    <scope>NUCLEOTIDE SEQUENCE</scope>
</reference>
<accession>A0A6B2LGE5</accession>
<dbReference type="GO" id="GO:0016740">
    <property type="term" value="F:transferase activity"/>
    <property type="evidence" value="ECO:0007669"/>
    <property type="project" value="UniProtKB-KW"/>
</dbReference>